<dbReference type="Proteomes" id="UP000239649">
    <property type="component" value="Unassembled WGS sequence"/>
</dbReference>
<protein>
    <submittedName>
        <fullName evidence="1">Cyclin delta-3 isoform 1</fullName>
    </submittedName>
</protein>
<reference evidence="1 2" key="1">
    <citation type="journal article" date="2018" name="Plant J.">
        <title>Genome sequences of Chlorella sorokiniana UTEX 1602 and Micractinium conductrix SAG 241.80: implications to maltose excretion by a green alga.</title>
        <authorList>
            <person name="Arriola M.B."/>
            <person name="Velmurugan N."/>
            <person name="Zhang Y."/>
            <person name="Plunkett M.H."/>
            <person name="Hondzo H."/>
            <person name="Barney B.M."/>
        </authorList>
    </citation>
    <scope>NUCLEOTIDE SEQUENCE [LARGE SCALE GENOMIC DNA]</scope>
    <source>
        <strain evidence="1 2">SAG 241.80</strain>
    </source>
</reference>
<dbReference type="STRING" id="554055.A0A2P6V0M9"/>
<organism evidence="1 2">
    <name type="scientific">Micractinium conductrix</name>
    <dbReference type="NCBI Taxonomy" id="554055"/>
    <lineage>
        <taxon>Eukaryota</taxon>
        <taxon>Viridiplantae</taxon>
        <taxon>Chlorophyta</taxon>
        <taxon>core chlorophytes</taxon>
        <taxon>Trebouxiophyceae</taxon>
        <taxon>Chlorellales</taxon>
        <taxon>Chlorellaceae</taxon>
        <taxon>Chlorella clade</taxon>
        <taxon>Micractinium</taxon>
    </lineage>
</organism>
<dbReference type="AlphaFoldDB" id="A0A2P6V0M9"/>
<evidence type="ECO:0000313" key="2">
    <source>
        <dbReference type="Proteomes" id="UP000239649"/>
    </source>
</evidence>
<sequence>MQPCSASVVGARCPRPFAAADASSPRRRGAAPVRASTAAAEHVRYVCEVAVVPGKPKVETLLKVLEAQGQSAVSPAQRQGLHPLAIPLAQQPGGELTCLLRWPEGHKGMELPVVSQARDGTQVRLVARSVEEYLHRALAEEEAGGGGAVAAAAGGDSGALYARGAFAASKLPTMDAYLTRKAGMFPDVAERLVQAHLDKGDQMSALITGEWYMRNTFFPGWGRPYEFNSQLLARVGRGEEARDVARIALRMPWWSFVDGFAGMRDAATLSGGTIEIRAAMDEQDEMSNMPGMKTAVKTEKQQQMEEADWLMNAVAAGEKGWDEVRGGVAERYAAAGLTEVADFIKAAAA</sequence>
<dbReference type="PANTHER" id="PTHR35115:SF1">
    <property type="entry name" value="PROTEIN IN CHLOROPLAST ATPASE BIOGENESIS, CHLOROPLASTIC"/>
    <property type="match status" value="1"/>
</dbReference>
<gene>
    <name evidence="1" type="ORF">C2E20_8688</name>
</gene>
<evidence type="ECO:0000313" key="1">
    <source>
        <dbReference type="EMBL" id="PSC67647.1"/>
    </source>
</evidence>
<dbReference type="EMBL" id="LHPF02000051">
    <property type="protein sequence ID" value="PSC67647.1"/>
    <property type="molecule type" value="Genomic_DNA"/>
</dbReference>
<name>A0A2P6V0M9_9CHLO</name>
<dbReference type="OrthoDB" id="537706at2759"/>
<dbReference type="PANTHER" id="PTHR35115">
    <property type="entry name" value="CYCLIN DELTA-3"/>
    <property type="match status" value="1"/>
</dbReference>
<comment type="caution">
    <text evidence="1">The sequence shown here is derived from an EMBL/GenBank/DDBJ whole genome shotgun (WGS) entry which is preliminary data.</text>
</comment>
<dbReference type="InterPro" id="IPR045287">
    <property type="entry name" value="PAB"/>
</dbReference>
<keyword evidence="2" id="KW-1185">Reference proteome</keyword>
<accession>A0A2P6V0M9</accession>
<proteinExistence type="predicted"/>